<dbReference type="EMBL" id="ATLK01000001">
    <property type="protein sequence ID" value="KFF30898.1"/>
    <property type="molecule type" value="Genomic_DNA"/>
</dbReference>
<protein>
    <submittedName>
        <fullName evidence="2">SnoaL-like domain protein</fullName>
    </submittedName>
</protein>
<gene>
    <name evidence="2" type="ORF">BBOMB_0217</name>
</gene>
<sequence>MVAYSFSMKRARSRERAITEYFKMWVARDFDKLDGLFAPDCRYEEYTGSIYQGRDQIHRWIDALQAAQVVVSWRVHDFLHGRGNQGQPEITVTWTFCAYDLADRSHSLCEVDGVAGQSDGVGAEREGSYEFDGVSIIEFDRQNKINSVREFYAKHDRRYPYGDIAG</sequence>
<evidence type="ECO:0000259" key="1">
    <source>
        <dbReference type="Pfam" id="PF12680"/>
    </source>
</evidence>
<evidence type="ECO:0000313" key="3">
    <source>
        <dbReference type="Proteomes" id="UP000028730"/>
    </source>
</evidence>
<dbReference type="InterPro" id="IPR032710">
    <property type="entry name" value="NTF2-like_dom_sf"/>
</dbReference>
<proteinExistence type="predicted"/>
<accession>A0A080N1Y9</accession>
<dbReference type="AlphaFoldDB" id="A0A080N1Y9"/>
<dbReference type="Pfam" id="PF12680">
    <property type="entry name" value="SnoaL_2"/>
    <property type="match status" value="1"/>
</dbReference>
<dbReference type="InterPro" id="IPR037401">
    <property type="entry name" value="SnoaL-like"/>
</dbReference>
<feature type="domain" description="SnoaL-like" evidence="1">
    <location>
        <begin position="19"/>
        <end position="146"/>
    </location>
</feature>
<dbReference type="eggNOG" id="COG3631">
    <property type="taxonomic scope" value="Bacteria"/>
</dbReference>
<dbReference type="SUPFAM" id="SSF54427">
    <property type="entry name" value="NTF2-like"/>
    <property type="match status" value="1"/>
</dbReference>
<keyword evidence="3" id="KW-1185">Reference proteome</keyword>
<name>A0A080N1Y9_9BIFI</name>
<evidence type="ECO:0000313" key="2">
    <source>
        <dbReference type="EMBL" id="KFF30898.1"/>
    </source>
</evidence>
<reference evidence="2 3" key="1">
    <citation type="journal article" date="2014" name="Appl. Environ. Microbiol.">
        <title>Genomic encyclopedia of type strains of the genus Bifidobacterium.</title>
        <authorList>
            <person name="Milani C."/>
            <person name="Lugli G.A."/>
            <person name="Duranti S."/>
            <person name="Turroni F."/>
            <person name="Bottacini F."/>
            <person name="Mangifesta M."/>
            <person name="Sanchez B."/>
            <person name="Viappiani A."/>
            <person name="Mancabelli L."/>
            <person name="Taminiau B."/>
            <person name="Delcenserie V."/>
            <person name="Barrangou R."/>
            <person name="Margolles A."/>
            <person name="van Sinderen D."/>
            <person name="Ventura M."/>
        </authorList>
    </citation>
    <scope>NUCLEOTIDE SEQUENCE [LARGE SCALE GENOMIC DNA]</scope>
    <source>
        <strain evidence="2 3">DSM 19703</strain>
    </source>
</reference>
<comment type="caution">
    <text evidence="2">The sequence shown here is derived from an EMBL/GenBank/DDBJ whole genome shotgun (WGS) entry which is preliminary data.</text>
</comment>
<dbReference type="Proteomes" id="UP000028730">
    <property type="component" value="Unassembled WGS sequence"/>
</dbReference>
<dbReference type="Gene3D" id="3.10.450.50">
    <property type="match status" value="1"/>
</dbReference>
<dbReference type="STRING" id="1341695.BBOMB_0217"/>
<organism evidence="2 3">
    <name type="scientific">Bifidobacterium bombi DSM 19703</name>
    <dbReference type="NCBI Taxonomy" id="1341695"/>
    <lineage>
        <taxon>Bacteria</taxon>
        <taxon>Bacillati</taxon>
        <taxon>Actinomycetota</taxon>
        <taxon>Actinomycetes</taxon>
        <taxon>Bifidobacteriales</taxon>
        <taxon>Bifidobacteriaceae</taxon>
        <taxon>Bifidobacterium</taxon>
    </lineage>
</organism>